<evidence type="ECO:0000313" key="13">
    <source>
        <dbReference type="EnsemblMetazoa" id="XP_020894439.2"/>
    </source>
</evidence>
<comment type="similarity">
    <text evidence="11">Belongs to the amiloride-sensitive sodium channel (TC 1.A.6) family.</text>
</comment>
<keyword evidence="5 12" id="KW-1133">Transmembrane helix</keyword>
<dbReference type="Proteomes" id="UP000887567">
    <property type="component" value="Unplaced"/>
</dbReference>
<keyword evidence="4 11" id="KW-0812">Transmembrane</keyword>
<dbReference type="PRINTS" id="PR01078">
    <property type="entry name" value="AMINACHANNEL"/>
</dbReference>
<keyword evidence="7 11" id="KW-0406">Ion transport</keyword>
<dbReference type="EnsemblMetazoa" id="XM_021038780.2">
    <property type="protein sequence ID" value="XP_020894439.2"/>
    <property type="gene ID" value="LOC110233487"/>
</dbReference>
<reference evidence="13" key="1">
    <citation type="submission" date="2022-11" db="UniProtKB">
        <authorList>
            <consortium name="EnsemblMetazoa"/>
        </authorList>
    </citation>
    <scope>IDENTIFICATION</scope>
</reference>
<dbReference type="RefSeq" id="XP_020894439.2">
    <property type="nucleotide sequence ID" value="XM_021038780.2"/>
</dbReference>
<keyword evidence="3 11" id="KW-0894">Sodium channel</keyword>
<dbReference type="GeneID" id="110233487"/>
<evidence type="ECO:0000256" key="8">
    <source>
        <dbReference type="ARBA" id="ARBA00023136"/>
    </source>
</evidence>
<evidence type="ECO:0000256" key="7">
    <source>
        <dbReference type="ARBA" id="ARBA00023065"/>
    </source>
</evidence>
<evidence type="ECO:0000256" key="1">
    <source>
        <dbReference type="ARBA" id="ARBA00004141"/>
    </source>
</evidence>
<dbReference type="GO" id="GO:0015280">
    <property type="term" value="F:ligand-gated sodium channel activity"/>
    <property type="evidence" value="ECO:0007669"/>
    <property type="project" value="TreeGrafter"/>
</dbReference>
<proteinExistence type="inferred from homology"/>
<keyword evidence="14" id="KW-1185">Reference proteome</keyword>
<organism evidence="13 14">
    <name type="scientific">Exaiptasia diaphana</name>
    <name type="common">Tropical sea anemone</name>
    <name type="synonym">Aiptasia pulchella</name>
    <dbReference type="NCBI Taxonomy" id="2652724"/>
    <lineage>
        <taxon>Eukaryota</taxon>
        <taxon>Metazoa</taxon>
        <taxon>Cnidaria</taxon>
        <taxon>Anthozoa</taxon>
        <taxon>Hexacorallia</taxon>
        <taxon>Actiniaria</taxon>
        <taxon>Aiptasiidae</taxon>
        <taxon>Exaiptasia</taxon>
    </lineage>
</organism>
<dbReference type="PANTHER" id="PTHR11690">
    <property type="entry name" value="AMILORIDE-SENSITIVE SODIUM CHANNEL-RELATED"/>
    <property type="match status" value="1"/>
</dbReference>
<evidence type="ECO:0000256" key="12">
    <source>
        <dbReference type="SAM" id="Phobius"/>
    </source>
</evidence>
<sequence length="334" mass="37666">MPNAIDKSSQLVTDFAGYSTLHGFHFVLGLHAPIRRLLWLCLILSCVSFLVVQLVLSYQKLSAHRHVLDRDVVPSKSLTFPAFTLCNINMMKRSMIDGTDAQLYLDKLDPVKASQVVNKTLSSSFDLKKAVLEYGHTASEMIKLCTWNGKICSYKNFTTSFSYTYGLCHTFNLGDNEEELLNSTSNQRDLGLILMIDINDDEYYGPISYLSTGIKVVVHDQKEHPMVDEFGDDVMPGFTTSIKIKREKFHRLKHPYSSACGSKKLVTSNEYVRSICILECNTREMIKKRGCRLLGMPNLPEFNTTGYCNPSEIISDVVTPRASNCDCPLPCEEI</sequence>
<keyword evidence="2 11" id="KW-0813">Transport</keyword>
<evidence type="ECO:0000256" key="6">
    <source>
        <dbReference type="ARBA" id="ARBA00023053"/>
    </source>
</evidence>
<evidence type="ECO:0000256" key="2">
    <source>
        <dbReference type="ARBA" id="ARBA00022448"/>
    </source>
</evidence>
<keyword evidence="8 12" id="KW-0472">Membrane</keyword>
<comment type="subcellular location">
    <subcellularLocation>
        <location evidence="1">Membrane</location>
        <topology evidence="1">Multi-pass membrane protein</topology>
    </subcellularLocation>
</comment>
<evidence type="ECO:0000256" key="5">
    <source>
        <dbReference type="ARBA" id="ARBA00022989"/>
    </source>
</evidence>
<dbReference type="KEGG" id="epa:110233487"/>
<dbReference type="Pfam" id="PF00858">
    <property type="entry name" value="ASC"/>
    <property type="match status" value="1"/>
</dbReference>
<dbReference type="InterPro" id="IPR001873">
    <property type="entry name" value="ENaC"/>
</dbReference>
<dbReference type="PANTHER" id="PTHR11690:SF222">
    <property type="entry name" value="AMILORIDE-SENSITIVE SODIUM CHANNEL SUBUNIT GAMMA"/>
    <property type="match status" value="1"/>
</dbReference>
<evidence type="ECO:0000313" key="14">
    <source>
        <dbReference type="Proteomes" id="UP000887567"/>
    </source>
</evidence>
<evidence type="ECO:0000256" key="10">
    <source>
        <dbReference type="ARBA" id="ARBA00023303"/>
    </source>
</evidence>
<keyword evidence="10 11" id="KW-0407">Ion channel</keyword>
<evidence type="ECO:0000256" key="9">
    <source>
        <dbReference type="ARBA" id="ARBA00023201"/>
    </source>
</evidence>
<accession>A0A913WUV0</accession>
<keyword evidence="6" id="KW-0915">Sodium</keyword>
<keyword evidence="9 11" id="KW-0739">Sodium transport</keyword>
<protein>
    <submittedName>
        <fullName evidence="13">Uncharacterized protein</fullName>
    </submittedName>
</protein>
<dbReference type="GO" id="GO:0005886">
    <property type="term" value="C:plasma membrane"/>
    <property type="evidence" value="ECO:0007669"/>
    <property type="project" value="TreeGrafter"/>
</dbReference>
<feature type="transmembrane region" description="Helical" evidence="12">
    <location>
        <begin position="37"/>
        <end position="56"/>
    </location>
</feature>
<evidence type="ECO:0000256" key="4">
    <source>
        <dbReference type="ARBA" id="ARBA00022692"/>
    </source>
</evidence>
<name>A0A913WUV0_EXADI</name>
<evidence type="ECO:0000256" key="3">
    <source>
        <dbReference type="ARBA" id="ARBA00022461"/>
    </source>
</evidence>
<dbReference type="AlphaFoldDB" id="A0A913WUV0"/>
<dbReference type="Gene3D" id="2.60.470.10">
    <property type="entry name" value="Acid-sensing ion channels like domains"/>
    <property type="match status" value="1"/>
</dbReference>
<evidence type="ECO:0000256" key="11">
    <source>
        <dbReference type="RuleBase" id="RU000679"/>
    </source>
</evidence>
<dbReference type="OrthoDB" id="5966159at2759"/>
<dbReference type="OMA" id="CIDISME"/>